<accession>A0ABT2NQV6</accession>
<dbReference type="Pfam" id="PF01565">
    <property type="entry name" value="FAD_binding_4"/>
    <property type="match status" value="1"/>
</dbReference>
<reference evidence="4" key="1">
    <citation type="submission" date="2023-07" db="EMBL/GenBank/DDBJ databases">
        <title>Defluviimonas sediminis sp. nov., isolated from mangrove sediment.</title>
        <authorList>
            <person name="Liu L."/>
            <person name="Li J."/>
            <person name="Huang Y."/>
            <person name="Pan J."/>
            <person name="Li M."/>
        </authorList>
    </citation>
    <scope>NUCLEOTIDE SEQUENCE [LARGE SCALE GENOMIC DNA]</scope>
    <source>
        <strain evidence="4">FT324</strain>
    </source>
</reference>
<dbReference type="InterPro" id="IPR016169">
    <property type="entry name" value="FAD-bd_PCMH_sub2"/>
</dbReference>
<dbReference type="InterPro" id="IPR010031">
    <property type="entry name" value="FAD_lactone_oxidase-like"/>
</dbReference>
<keyword evidence="1" id="KW-0285">Flavoprotein</keyword>
<evidence type="ECO:0000313" key="3">
    <source>
        <dbReference type="EMBL" id="MCT8329870.1"/>
    </source>
</evidence>
<dbReference type="EMBL" id="JAOCQF010000001">
    <property type="protein sequence ID" value="MCT8329870.1"/>
    <property type="molecule type" value="Genomic_DNA"/>
</dbReference>
<keyword evidence="4" id="KW-1185">Reference proteome</keyword>
<dbReference type="InterPro" id="IPR036318">
    <property type="entry name" value="FAD-bd_PCMH-like_sf"/>
</dbReference>
<feature type="domain" description="FAD-binding PCMH-type" evidence="2">
    <location>
        <begin position="14"/>
        <end position="180"/>
    </location>
</feature>
<sequence>MRWKTAEFAGWGRALSARSDVARPERRRTLDEILADGLVPAMGMRRSYGDAALNAGGRAVDMTRLDRLIAFDPATGELEAEAGVQVGQLAAIFAPRGWLPPVMPGTGFATLGGCIAQDVHGKNHHHAGSFCQHVTAIRLRTAAGVVEVTPEGTPDLFRATAGGLGQTGVILSATLRLMPAKGDVMIVTERRIDDWDEHIAMLDASRATYTVGWIDATATGAALGRGILEEGETGSGLVPKRANSRKVPFDAPRFALSAPVVRAFNQLYWRRVPESGRTVVKPIGDFFFPLDKIHDWNRLYGKAGFHQFQCVVPLAAAADLRAMLEAIAGSGLASPLAVLKRMGPGRAGYLSFPMEGYTLAVDFPNRAGARELIARLIERTRGAGGRVYFAKDSLARAADVPAMYPELDAWQAVAAKADPDRALCTDIVRRLKLRGAA</sequence>
<dbReference type="Proteomes" id="UP001205601">
    <property type="component" value="Unassembled WGS sequence"/>
</dbReference>
<evidence type="ECO:0000313" key="4">
    <source>
        <dbReference type="Proteomes" id="UP001205601"/>
    </source>
</evidence>
<name>A0ABT2NQV6_9RHOB</name>
<dbReference type="InterPro" id="IPR016166">
    <property type="entry name" value="FAD-bd_PCMH"/>
</dbReference>
<keyword evidence="1" id="KW-0274">FAD</keyword>
<dbReference type="Gene3D" id="3.30.465.10">
    <property type="match status" value="1"/>
</dbReference>
<gene>
    <name evidence="3" type="ORF">N5I32_10125</name>
</gene>
<proteinExistence type="predicted"/>
<dbReference type="PANTHER" id="PTHR43762:SF1">
    <property type="entry name" value="D-ARABINONO-1,4-LACTONE OXIDASE"/>
    <property type="match status" value="1"/>
</dbReference>
<evidence type="ECO:0000256" key="1">
    <source>
        <dbReference type="ARBA" id="ARBA00022827"/>
    </source>
</evidence>
<dbReference type="PANTHER" id="PTHR43762">
    <property type="entry name" value="L-GULONOLACTONE OXIDASE"/>
    <property type="match status" value="1"/>
</dbReference>
<dbReference type="PROSITE" id="PS51387">
    <property type="entry name" value="FAD_PCMH"/>
    <property type="match status" value="1"/>
</dbReference>
<organism evidence="3 4">
    <name type="scientific">Albidovulum sediminis</name>
    <dbReference type="NCBI Taxonomy" id="3066345"/>
    <lineage>
        <taxon>Bacteria</taxon>
        <taxon>Pseudomonadati</taxon>
        <taxon>Pseudomonadota</taxon>
        <taxon>Alphaproteobacteria</taxon>
        <taxon>Rhodobacterales</taxon>
        <taxon>Paracoccaceae</taxon>
        <taxon>Albidovulum</taxon>
    </lineage>
</organism>
<evidence type="ECO:0000259" key="2">
    <source>
        <dbReference type="PROSITE" id="PS51387"/>
    </source>
</evidence>
<protein>
    <submittedName>
        <fullName evidence="3">FAD-binding oxidoreductase</fullName>
    </submittedName>
</protein>
<dbReference type="InterPro" id="IPR006094">
    <property type="entry name" value="Oxid_FAD_bind_N"/>
</dbReference>
<dbReference type="SUPFAM" id="SSF56176">
    <property type="entry name" value="FAD-binding/transporter-associated domain-like"/>
    <property type="match status" value="1"/>
</dbReference>
<comment type="caution">
    <text evidence="3">The sequence shown here is derived from an EMBL/GenBank/DDBJ whole genome shotgun (WGS) entry which is preliminary data.</text>
</comment>
<dbReference type="RefSeq" id="WP_261495420.1">
    <property type="nucleotide sequence ID" value="NZ_JAOCQF010000001.1"/>
</dbReference>